<dbReference type="EMBL" id="AAKUWM010000020">
    <property type="protein sequence ID" value="ECV9657909.1"/>
    <property type="molecule type" value="Genomic_DNA"/>
</dbReference>
<dbReference type="AlphaFoldDB" id="A0A381CTN6"/>
<reference evidence="1" key="2">
    <citation type="submission" date="2019-09" db="EMBL/GenBank/DDBJ databases">
        <authorList>
            <consortium name="GenomeTrakr network: Whole genome sequencing for foodborne pathogen traceback"/>
        </authorList>
    </citation>
    <scope>NUCLEOTIDE SEQUENCE [LARGE SCALE GENOMIC DNA]</scope>
    <source>
        <strain evidence="1">TTU_583</strain>
    </source>
</reference>
<protein>
    <submittedName>
        <fullName evidence="2">Uncharacterized distant relative of cell wall-associated hydrolases</fullName>
    </submittedName>
</protein>
<proteinExistence type="predicted"/>
<keyword evidence="2" id="KW-0378">Hydrolase</keyword>
<organism evidence="1">
    <name type="scientific">Campylobacter jejuni</name>
    <dbReference type="NCBI Taxonomy" id="197"/>
    <lineage>
        <taxon>Bacteria</taxon>
        <taxon>Pseudomonadati</taxon>
        <taxon>Campylobacterota</taxon>
        <taxon>Epsilonproteobacteria</taxon>
        <taxon>Campylobacterales</taxon>
        <taxon>Campylobacteraceae</taxon>
        <taxon>Campylobacter</taxon>
    </lineage>
</organism>
<dbReference type="RefSeq" id="WP_002802544.1">
    <property type="nucleotide sequence ID" value="NZ_CAXRMD010000005.1"/>
</dbReference>
<name>A0A381CTN6_CAMJU</name>
<evidence type="ECO:0000313" key="3">
    <source>
        <dbReference type="Proteomes" id="UP000254131"/>
    </source>
</evidence>
<evidence type="ECO:0000313" key="1">
    <source>
        <dbReference type="EMBL" id="ECV9657909.1"/>
    </source>
</evidence>
<accession>A0A381CTN6</accession>
<dbReference type="InterPro" id="IPR038765">
    <property type="entry name" value="Papain-like_cys_pep_sf"/>
</dbReference>
<comment type="caution">
    <text evidence="1">The sequence shown here is derived from an EMBL/GenBank/DDBJ whole genome shotgun (WGS) entry which is preliminary data.</text>
</comment>
<dbReference type="EMBL" id="UFVB01000001">
    <property type="protein sequence ID" value="SUW93158.1"/>
    <property type="molecule type" value="Genomic_DNA"/>
</dbReference>
<dbReference type="Gene3D" id="3.90.1720.10">
    <property type="entry name" value="endopeptidase domain like (from Nostoc punctiforme)"/>
    <property type="match status" value="1"/>
</dbReference>
<dbReference type="Proteomes" id="UP000254131">
    <property type="component" value="Unassembled WGS sequence"/>
</dbReference>
<reference evidence="2 3" key="1">
    <citation type="submission" date="2018-06" db="EMBL/GenBank/DDBJ databases">
        <authorList>
            <consortium name="Pathogen Informatics"/>
            <person name="Doyle S."/>
        </authorList>
    </citation>
    <scope>NUCLEOTIDE SEQUENCE [LARGE SCALE GENOMIC DNA]</scope>
    <source>
        <strain evidence="2 3">NCTC13105</strain>
    </source>
</reference>
<sequence length="157" mass="18240">MKIAFYKVKENDKSTFLDKAIAFFTSSWKERLNGDFLKSYSHCEIILDNLMISSSPRDKGVRIKEFKDTGRWDFIEINDINETKIKEFLYSQIGKKYDFLGILGFFTFTKDSEDKWFCSEIIIRALQIGGLVKLGDMNAGSSSPNRLYKKLKDTNEN</sequence>
<dbReference type="SUPFAM" id="SSF54001">
    <property type="entry name" value="Cysteine proteinases"/>
    <property type="match status" value="1"/>
</dbReference>
<evidence type="ECO:0000313" key="2">
    <source>
        <dbReference type="EMBL" id="SUW93158.1"/>
    </source>
</evidence>
<gene>
    <name evidence="1" type="ORF">F2N06_07830</name>
    <name evidence="2" type="ORF">NCTC13105_01271</name>
</gene>
<dbReference type="GO" id="GO:0016787">
    <property type="term" value="F:hydrolase activity"/>
    <property type="evidence" value="ECO:0007669"/>
    <property type="project" value="UniProtKB-KW"/>
</dbReference>